<sequence length="108" mass="12802">MPIRFFRRSTRILSLLWLFHHLPYSAICFSLNQENQITNRFAVKMSFTSSRTIRNGSVSEIDEPRLDREYDSKVRYFQNISEMRNTRPHYHDAMPARSVMSSSGHAIF</sequence>
<accession>A0A8T0HEB3</accession>
<proteinExistence type="predicted"/>
<dbReference type="AlphaFoldDB" id="A0A8T0HEB3"/>
<reference evidence="2 3" key="1">
    <citation type="submission" date="2020-06" db="EMBL/GenBank/DDBJ databases">
        <title>WGS assembly of Ceratodon purpureus strain R40.</title>
        <authorList>
            <person name="Carey S.B."/>
            <person name="Jenkins J."/>
            <person name="Shu S."/>
            <person name="Lovell J.T."/>
            <person name="Sreedasyam A."/>
            <person name="Maumus F."/>
            <person name="Tiley G.P."/>
            <person name="Fernandez-Pozo N."/>
            <person name="Barry K."/>
            <person name="Chen C."/>
            <person name="Wang M."/>
            <person name="Lipzen A."/>
            <person name="Daum C."/>
            <person name="Saski C.A."/>
            <person name="Payton A.C."/>
            <person name="Mcbreen J.C."/>
            <person name="Conrad R.E."/>
            <person name="Kollar L.M."/>
            <person name="Olsson S."/>
            <person name="Huttunen S."/>
            <person name="Landis J.B."/>
            <person name="Wickett N.J."/>
            <person name="Johnson M.G."/>
            <person name="Rensing S.A."/>
            <person name="Grimwood J."/>
            <person name="Schmutz J."/>
            <person name="Mcdaniel S.F."/>
        </authorList>
    </citation>
    <scope>NUCLEOTIDE SEQUENCE [LARGE SCALE GENOMIC DNA]</scope>
    <source>
        <strain evidence="2 3">R40</strain>
    </source>
</reference>
<evidence type="ECO:0000313" key="2">
    <source>
        <dbReference type="EMBL" id="KAG0569295.1"/>
    </source>
</evidence>
<evidence type="ECO:0008006" key="4">
    <source>
        <dbReference type="Google" id="ProtNLM"/>
    </source>
</evidence>
<dbReference type="Proteomes" id="UP000822688">
    <property type="component" value="Chromosome 6"/>
</dbReference>
<dbReference type="EMBL" id="CM026427">
    <property type="protein sequence ID" value="KAG0569295.1"/>
    <property type="molecule type" value="Genomic_DNA"/>
</dbReference>
<keyword evidence="1" id="KW-0732">Signal</keyword>
<comment type="caution">
    <text evidence="2">The sequence shown here is derived from an EMBL/GenBank/DDBJ whole genome shotgun (WGS) entry which is preliminary data.</text>
</comment>
<organism evidence="2 3">
    <name type="scientific">Ceratodon purpureus</name>
    <name type="common">Fire moss</name>
    <name type="synonym">Dicranum purpureum</name>
    <dbReference type="NCBI Taxonomy" id="3225"/>
    <lineage>
        <taxon>Eukaryota</taxon>
        <taxon>Viridiplantae</taxon>
        <taxon>Streptophyta</taxon>
        <taxon>Embryophyta</taxon>
        <taxon>Bryophyta</taxon>
        <taxon>Bryophytina</taxon>
        <taxon>Bryopsida</taxon>
        <taxon>Dicranidae</taxon>
        <taxon>Pseudoditrichales</taxon>
        <taxon>Ditrichaceae</taxon>
        <taxon>Ceratodon</taxon>
    </lineage>
</organism>
<feature type="signal peptide" evidence="1">
    <location>
        <begin position="1"/>
        <end position="28"/>
    </location>
</feature>
<protein>
    <recommendedName>
        <fullName evidence="4">Secreted protein</fullName>
    </recommendedName>
</protein>
<evidence type="ECO:0000256" key="1">
    <source>
        <dbReference type="SAM" id="SignalP"/>
    </source>
</evidence>
<feature type="chain" id="PRO_5035883262" description="Secreted protein" evidence="1">
    <location>
        <begin position="29"/>
        <end position="108"/>
    </location>
</feature>
<name>A0A8T0HEB3_CERPU</name>
<evidence type="ECO:0000313" key="3">
    <source>
        <dbReference type="Proteomes" id="UP000822688"/>
    </source>
</evidence>
<gene>
    <name evidence="2" type="ORF">KC19_6G080900</name>
</gene>
<keyword evidence="3" id="KW-1185">Reference proteome</keyword>